<feature type="domain" description="N-acetyltransferase" evidence="1">
    <location>
        <begin position="104"/>
        <end position="244"/>
    </location>
</feature>
<dbReference type="Gene3D" id="3.40.630.30">
    <property type="match status" value="1"/>
</dbReference>
<dbReference type="OrthoDB" id="2832510at2759"/>
<dbReference type="InterPro" id="IPR052523">
    <property type="entry name" value="Trichothecene_AcTrans"/>
</dbReference>
<proteinExistence type="predicted"/>
<organism evidence="2 3">
    <name type="scientific">Fusarium zealandicum</name>
    <dbReference type="NCBI Taxonomy" id="1053134"/>
    <lineage>
        <taxon>Eukaryota</taxon>
        <taxon>Fungi</taxon>
        <taxon>Dikarya</taxon>
        <taxon>Ascomycota</taxon>
        <taxon>Pezizomycotina</taxon>
        <taxon>Sordariomycetes</taxon>
        <taxon>Hypocreomycetidae</taxon>
        <taxon>Hypocreales</taxon>
        <taxon>Nectriaceae</taxon>
        <taxon>Fusarium</taxon>
        <taxon>Fusarium staphyleae species complex</taxon>
    </lineage>
</organism>
<comment type="caution">
    <text evidence="2">The sequence shown here is derived from an EMBL/GenBank/DDBJ whole genome shotgun (WGS) entry which is preliminary data.</text>
</comment>
<dbReference type="Pfam" id="PF13673">
    <property type="entry name" value="Acetyltransf_10"/>
    <property type="match status" value="1"/>
</dbReference>
<dbReference type="GO" id="GO:0016747">
    <property type="term" value="F:acyltransferase activity, transferring groups other than amino-acyl groups"/>
    <property type="evidence" value="ECO:0007669"/>
    <property type="project" value="InterPro"/>
</dbReference>
<protein>
    <recommendedName>
        <fullName evidence="1">N-acetyltransferase domain-containing protein</fullName>
    </recommendedName>
</protein>
<dbReference type="SUPFAM" id="SSF55729">
    <property type="entry name" value="Acyl-CoA N-acyltransferases (Nat)"/>
    <property type="match status" value="1"/>
</dbReference>
<dbReference type="InterPro" id="IPR000182">
    <property type="entry name" value="GNAT_dom"/>
</dbReference>
<evidence type="ECO:0000313" key="3">
    <source>
        <dbReference type="Proteomes" id="UP000635477"/>
    </source>
</evidence>
<feature type="non-terminal residue" evidence="2">
    <location>
        <position position="1"/>
    </location>
</feature>
<dbReference type="InterPro" id="IPR016181">
    <property type="entry name" value="Acyl_CoA_acyltransferase"/>
</dbReference>
<sequence length="350" mass="38027">MASTDLRIEPMTSPDDVAAGFNCTVSTFGHQTQDGIWMAMNPGWDTASGSAAATKRFVDRWASATRDRNGDLNTIFLKATLPDDASGRRVVAGFAIWQQVSMVEGHGDVPAEDLRKVMDLEALYPGDEAEQRFLVQADRSLHRRRIEVVKEKAAASPPAAMVLDLCVVDPAFQRRGVAQRLVRWGLDEAERRGGLEAITEASSMGRGAYVKMGFRPEGEVVYDVDDEFRGRDLPSNLFMRTALLVISLLDLLTRPQPPFSNANHETALKHKRTAPGADLCRLQLGVPRPLSALRVRAVPAHDIVQARAAGDKAARPAPLGIVAALDQAHELAHGVAVVPRPPARALADQP</sequence>
<keyword evidence="3" id="KW-1185">Reference proteome</keyword>
<dbReference type="PANTHER" id="PTHR42791">
    <property type="entry name" value="GNAT FAMILY ACETYLTRANSFERASE"/>
    <property type="match status" value="1"/>
</dbReference>
<name>A0A8H4UU16_9HYPO</name>
<dbReference type="AlphaFoldDB" id="A0A8H4UU16"/>
<dbReference type="EMBL" id="JABEYC010000042">
    <property type="protein sequence ID" value="KAF4983897.1"/>
    <property type="molecule type" value="Genomic_DNA"/>
</dbReference>
<reference evidence="2" key="1">
    <citation type="journal article" date="2020" name="BMC Genomics">
        <title>Correction to: Identification and distribution of gene clusters required for synthesis of sphingolipid metabolism inhibitors in diverse species of the filamentous fungus Fusarium.</title>
        <authorList>
            <person name="Kim H.S."/>
            <person name="Lohmar J.M."/>
            <person name="Busman M."/>
            <person name="Brown D.W."/>
            <person name="Naumann T.A."/>
            <person name="Divon H.H."/>
            <person name="Lysoe E."/>
            <person name="Uhlig S."/>
            <person name="Proctor R.H."/>
        </authorList>
    </citation>
    <scope>NUCLEOTIDE SEQUENCE</scope>
    <source>
        <strain evidence="2">NRRL 22465</strain>
    </source>
</reference>
<dbReference type="Proteomes" id="UP000635477">
    <property type="component" value="Unassembled WGS sequence"/>
</dbReference>
<reference evidence="2" key="2">
    <citation type="submission" date="2020-05" db="EMBL/GenBank/DDBJ databases">
        <authorList>
            <person name="Kim H.-S."/>
            <person name="Proctor R.H."/>
            <person name="Brown D.W."/>
        </authorList>
    </citation>
    <scope>NUCLEOTIDE SEQUENCE</scope>
    <source>
        <strain evidence="2">NRRL 22465</strain>
    </source>
</reference>
<evidence type="ECO:0000259" key="1">
    <source>
        <dbReference type="PROSITE" id="PS51186"/>
    </source>
</evidence>
<evidence type="ECO:0000313" key="2">
    <source>
        <dbReference type="EMBL" id="KAF4983897.1"/>
    </source>
</evidence>
<gene>
    <name evidence="2" type="ORF">FZEAL_773</name>
</gene>
<accession>A0A8H4UU16</accession>
<dbReference type="CDD" id="cd04301">
    <property type="entry name" value="NAT_SF"/>
    <property type="match status" value="1"/>
</dbReference>
<dbReference type="PANTHER" id="PTHR42791:SF14">
    <property type="entry name" value="N-ACETYLTRANSFERASE DOMAIN-CONTAINING PROTEIN"/>
    <property type="match status" value="1"/>
</dbReference>
<dbReference type="PROSITE" id="PS51186">
    <property type="entry name" value="GNAT"/>
    <property type="match status" value="1"/>
</dbReference>